<protein>
    <submittedName>
        <fullName evidence="1">Uncharacterized protein</fullName>
    </submittedName>
</protein>
<dbReference type="Proteomes" id="UP000077266">
    <property type="component" value="Unassembled WGS sequence"/>
</dbReference>
<organism evidence="1 2">
    <name type="scientific">Exidia glandulosa HHB12029</name>
    <dbReference type="NCBI Taxonomy" id="1314781"/>
    <lineage>
        <taxon>Eukaryota</taxon>
        <taxon>Fungi</taxon>
        <taxon>Dikarya</taxon>
        <taxon>Basidiomycota</taxon>
        <taxon>Agaricomycotina</taxon>
        <taxon>Agaricomycetes</taxon>
        <taxon>Auriculariales</taxon>
        <taxon>Exidiaceae</taxon>
        <taxon>Exidia</taxon>
    </lineage>
</organism>
<accession>A0A165D4U6</accession>
<name>A0A165D4U6_EXIGL</name>
<gene>
    <name evidence="1" type="ORF">EXIGLDRAFT_807989</name>
</gene>
<dbReference type="EMBL" id="KV426255">
    <property type="protein sequence ID" value="KZV83793.1"/>
    <property type="molecule type" value="Genomic_DNA"/>
</dbReference>
<reference evidence="1 2" key="1">
    <citation type="journal article" date="2016" name="Mol. Biol. Evol.">
        <title>Comparative Genomics of Early-Diverging Mushroom-Forming Fungi Provides Insights into the Origins of Lignocellulose Decay Capabilities.</title>
        <authorList>
            <person name="Nagy L.G."/>
            <person name="Riley R."/>
            <person name="Tritt A."/>
            <person name="Adam C."/>
            <person name="Daum C."/>
            <person name="Floudas D."/>
            <person name="Sun H."/>
            <person name="Yadav J.S."/>
            <person name="Pangilinan J."/>
            <person name="Larsson K.H."/>
            <person name="Matsuura K."/>
            <person name="Barry K."/>
            <person name="Labutti K."/>
            <person name="Kuo R."/>
            <person name="Ohm R.A."/>
            <person name="Bhattacharya S.S."/>
            <person name="Shirouzu T."/>
            <person name="Yoshinaga Y."/>
            <person name="Martin F.M."/>
            <person name="Grigoriev I.V."/>
            <person name="Hibbett D.S."/>
        </authorList>
    </citation>
    <scope>NUCLEOTIDE SEQUENCE [LARGE SCALE GENOMIC DNA]</scope>
    <source>
        <strain evidence="1 2">HHB12029</strain>
    </source>
</reference>
<keyword evidence="2" id="KW-1185">Reference proteome</keyword>
<evidence type="ECO:0000313" key="2">
    <source>
        <dbReference type="Proteomes" id="UP000077266"/>
    </source>
</evidence>
<sequence length="173" mass="19765">MLGRGWMTARRAVPRAEYFAAHEATRCKNLRSLTERGTDQTGRLAQQMGVGVRVSSSLSSVDDLMARNEEDMYSDDTTRMPVGRHAEFEDFWALVQTRNARSWTSKKHLHFRSERRLAVTVSPERRRHGLTQVARYFSDEYFGRSIYTSIRAPLSYGLPGSATVFDWVSTSGH</sequence>
<evidence type="ECO:0000313" key="1">
    <source>
        <dbReference type="EMBL" id="KZV83793.1"/>
    </source>
</evidence>
<dbReference type="InParanoid" id="A0A165D4U6"/>
<proteinExistence type="predicted"/>
<dbReference type="AlphaFoldDB" id="A0A165D4U6"/>